<evidence type="ECO:0000313" key="5">
    <source>
        <dbReference type="Proteomes" id="UP000183760"/>
    </source>
</evidence>
<gene>
    <name evidence="3" type="ORF">MFU01_38790</name>
    <name evidence="4" type="ORF">SAMN05443572_108120</name>
</gene>
<dbReference type="Gene3D" id="2.50.20.10">
    <property type="entry name" value="Lipoprotein localisation LolA/LolB/LppX"/>
    <property type="match status" value="1"/>
</dbReference>
<keyword evidence="5" id="KW-1185">Reference proteome</keyword>
<keyword evidence="3" id="KW-0449">Lipoprotein</keyword>
<sequence>MSLKSLLSAAVVTVALLSAPVALALEPAVMTQMLATIDDRQRNGGDYKALIYLEQKEKDKTDNVREAFVYRRDADDKLMILFSKPKTEAGKGYLRMDKNLWSYDPNVGKWERRTERERIAGTDSRRADFDESRLAEEFDPTYEGEAKLGKYTAHKLSLKVKPNIDVAYPVVKLWVDKDSTNILKREEYALSGRLMRTALYPRWKKIFSESKGADVWFPEEIRIYDEVEKANSTIILIKSVDLRSLEANLFTKAWLESKSR</sequence>
<dbReference type="STRING" id="1334629.MFUL124B02_15440"/>
<dbReference type="EMBL" id="FOIB01000008">
    <property type="protein sequence ID" value="SEU29041.1"/>
    <property type="molecule type" value="Genomic_DNA"/>
</dbReference>
<dbReference type="EMBL" id="BJXR01000030">
    <property type="protein sequence ID" value="GEN08842.1"/>
    <property type="molecule type" value="Genomic_DNA"/>
</dbReference>
<organism evidence="3 6">
    <name type="scientific">Myxococcus fulvus</name>
    <dbReference type="NCBI Taxonomy" id="33"/>
    <lineage>
        <taxon>Bacteria</taxon>
        <taxon>Pseudomonadati</taxon>
        <taxon>Myxococcota</taxon>
        <taxon>Myxococcia</taxon>
        <taxon>Myxococcales</taxon>
        <taxon>Cystobacterineae</taxon>
        <taxon>Myxococcaceae</taxon>
        <taxon>Myxococcus</taxon>
    </lineage>
</organism>
<reference evidence="3 6" key="2">
    <citation type="submission" date="2019-07" db="EMBL/GenBank/DDBJ databases">
        <title>Whole genome shotgun sequence of Myxococcus fulvus NBRC 100333.</title>
        <authorList>
            <person name="Hosoyama A."/>
            <person name="Uohara A."/>
            <person name="Ohji S."/>
            <person name="Ichikawa N."/>
        </authorList>
    </citation>
    <scope>NUCLEOTIDE SEQUENCE [LARGE SCALE GENOMIC DNA]</scope>
    <source>
        <strain evidence="3 6">NBRC 100333</strain>
    </source>
</reference>
<feature type="chain" id="PRO_5022937510" evidence="1">
    <location>
        <begin position="25"/>
        <end position="260"/>
    </location>
</feature>
<name>A0A511T5N6_MYXFU</name>
<protein>
    <submittedName>
        <fullName evidence="3">Outer membrane lipoprotein-sorting protein</fullName>
    </submittedName>
</protein>
<evidence type="ECO:0000259" key="2">
    <source>
        <dbReference type="Pfam" id="PF17131"/>
    </source>
</evidence>
<dbReference type="InterPro" id="IPR033399">
    <property type="entry name" value="TP_0789-like"/>
</dbReference>
<keyword evidence="1" id="KW-0732">Signal</keyword>
<accession>A0A511T5N6</accession>
<dbReference type="Proteomes" id="UP000183760">
    <property type="component" value="Unassembled WGS sequence"/>
</dbReference>
<comment type="caution">
    <text evidence="3">The sequence shown here is derived from an EMBL/GenBank/DDBJ whole genome shotgun (WGS) entry which is preliminary data.</text>
</comment>
<feature type="signal peptide" evidence="1">
    <location>
        <begin position="1"/>
        <end position="24"/>
    </location>
</feature>
<feature type="domain" description="Uncharacterized protein TP-0789" evidence="2">
    <location>
        <begin position="75"/>
        <end position="256"/>
    </location>
</feature>
<dbReference type="Proteomes" id="UP000321514">
    <property type="component" value="Unassembled WGS sequence"/>
</dbReference>
<dbReference type="AlphaFoldDB" id="A0A511T5N6"/>
<reference evidence="4 5" key="1">
    <citation type="submission" date="2016-10" db="EMBL/GenBank/DDBJ databases">
        <authorList>
            <person name="Varghese N."/>
            <person name="Submissions S."/>
        </authorList>
    </citation>
    <scope>NUCLEOTIDE SEQUENCE [LARGE SCALE GENOMIC DNA]</scope>
    <source>
        <strain evidence="4 5">DSM 16525</strain>
    </source>
</reference>
<dbReference type="RefSeq" id="WP_074957396.1">
    <property type="nucleotide sequence ID" value="NZ_BJXR01000030.1"/>
</dbReference>
<dbReference type="CDD" id="cd16329">
    <property type="entry name" value="LolA_like"/>
    <property type="match status" value="1"/>
</dbReference>
<evidence type="ECO:0000313" key="3">
    <source>
        <dbReference type="EMBL" id="GEN08842.1"/>
    </source>
</evidence>
<evidence type="ECO:0000256" key="1">
    <source>
        <dbReference type="SAM" id="SignalP"/>
    </source>
</evidence>
<dbReference type="OrthoDB" id="357718at2"/>
<evidence type="ECO:0000313" key="6">
    <source>
        <dbReference type="Proteomes" id="UP000321514"/>
    </source>
</evidence>
<proteinExistence type="predicted"/>
<evidence type="ECO:0000313" key="4">
    <source>
        <dbReference type="EMBL" id="SEU29041.1"/>
    </source>
</evidence>
<dbReference type="Pfam" id="PF17131">
    <property type="entry name" value="LolA_like"/>
    <property type="match status" value="1"/>
</dbReference>